<name>A0AAD7GNH2_MYCRO</name>
<dbReference type="GO" id="GO:0008442">
    <property type="term" value="F:3-hydroxyisobutyrate dehydrogenase activity"/>
    <property type="evidence" value="ECO:0007669"/>
    <property type="project" value="TreeGrafter"/>
</dbReference>
<keyword evidence="3" id="KW-1185">Reference proteome</keyword>
<dbReference type="GO" id="GO:0050661">
    <property type="term" value="F:NADP binding"/>
    <property type="evidence" value="ECO:0007669"/>
    <property type="project" value="InterPro"/>
</dbReference>
<dbReference type="PANTHER" id="PTHR22981">
    <property type="entry name" value="3-HYDROXYISOBUTYRATE DEHYDROGENASE-RELATED"/>
    <property type="match status" value="1"/>
</dbReference>
<dbReference type="GO" id="GO:0006574">
    <property type="term" value="P:L-valine catabolic process"/>
    <property type="evidence" value="ECO:0007669"/>
    <property type="project" value="TreeGrafter"/>
</dbReference>
<evidence type="ECO:0000313" key="3">
    <source>
        <dbReference type="Proteomes" id="UP001221757"/>
    </source>
</evidence>
<dbReference type="Pfam" id="PF03446">
    <property type="entry name" value="NAD_binding_2"/>
    <property type="match status" value="1"/>
</dbReference>
<dbReference type="EMBL" id="JARKIE010000013">
    <property type="protein sequence ID" value="KAJ7703223.1"/>
    <property type="molecule type" value="Genomic_DNA"/>
</dbReference>
<dbReference type="Gene3D" id="3.40.50.720">
    <property type="entry name" value="NAD(P)-binding Rossmann-like Domain"/>
    <property type="match status" value="1"/>
</dbReference>
<organism evidence="2 3">
    <name type="scientific">Mycena rosella</name>
    <name type="common">Pink bonnet</name>
    <name type="synonym">Agaricus rosellus</name>
    <dbReference type="NCBI Taxonomy" id="1033263"/>
    <lineage>
        <taxon>Eukaryota</taxon>
        <taxon>Fungi</taxon>
        <taxon>Dikarya</taxon>
        <taxon>Basidiomycota</taxon>
        <taxon>Agaricomycotina</taxon>
        <taxon>Agaricomycetes</taxon>
        <taxon>Agaricomycetidae</taxon>
        <taxon>Agaricales</taxon>
        <taxon>Marasmiineae</taxon>
        <taxon>Mycenaceae</taxon>
        <taxon>Mycena</taxon>
    </lineage>
</organism>
<dbReference type="InterPro" id="IPR013328">
    <property type="entry name" value="6PGD_dom2"/>
</dbReference>
<sequence length="278" mass="29973">MSAFLPERFGWVGLGAMGWPMANQLLKNTSANLVIFDVERSLLDRFAREASDRVEIASSARQVADESASSRGTRLEDVHRLVNITIFALSVNKAFDSSTIDIRTSIAVGEAVMNSNAENPARFYDCPVSGGTAGAAKGTITFMVGAAADDPWFPLIHNILSTMGKSINPMGGKGLGLAAKLRSAANWVNSTINPVPGVCPEAVTSKDYEGGFKIQLMEKDMRLAAEAARGVELRSFSEILPLERTLLLLRILTIATEIHGLFYRNVLGELAKPVGFVE</sequence>
<dbReference type="InterPro" id="IPR008927">
    <property type="entry name" value="6-PGluconate_DH-like_C_sf"/>
</dbReference>
<dbReference type="Proteomes" id="UP001221757">
    <property type="component" value="Unassembled WGS sequence"/>
</dbReference>
<dbReference type="PANTHER" id="PTHR22981:SF81">
    <property type="entry name" value="DEHYDROGENASE, PUTATIVE-RELATED"/>
    <property type="match status" value="1"/>
</dbReference>
<protein>
    <submittedName>
        <fullName evidence="2">NAD binding domain of 6-phosphogluconate dehydrogenase-domain-containing protein</fullName>
    </submittedName>
</protein>
<dbReference type="GO" id="GO:0005739">
    <property type="term" value="C:mitochondrion"/>
    <property type="evidence" value="ECO:0007669"/>
    <property type="project" value="TreeGrafter"/>
</dbReference>
<dbReference type="InterPro" id="IPR006115">
    <property type="entry name" value="6PGDH_NADP-bd"/>
</dbReference>
<gene>
    <name evidence="2" type="ORF">B0H17DRAFT_1175967</name>
</gene>
<proteinExistence type="predicted"/>
<dbReference type="AlphaFoldDB" id="A0AAD7GNH2"/>
<dbReference type="SUPFAM" id="SSF48179">
    <property type="entry name" value="6-phosphogluconate dehydrogenase C-terminal domain-like"/>
    <property type="match status" value="1"/>
</dbReference>
<dbReference type="Gene3D" id="1.10.1040.10">
    <property type="entry name" value="N-(1-d-carboxylethyl)-l-norvaline Dehydrogenase, domain 2"/>
    <property type="match status" value="1"/>
</dbReference>
<comment type="caution">
    <text evidence="2">The sequence shown here is derived from an EMBL/GenBank/DDBJ whole genome shotgun (WGS) entry which is preliminary data.</text>
</comment>
<evidence type="ECO:0000313" key="2">
    <source>
        <dbReference type="EMBL" id="KAJ7703223.1"/>
    </source>
</evidence>
<evidence type="ECO:0000259" key="1">
    <source>
        <dbReference type="Pfam" id="PF03446"/>
    </source>
</evidence>
<dbReference type="InterPro" id="IPR036291">
    <property type="entry name" value="NAD(P)-bd_dom_sf"/>
</dbReference>
<reference evidence="2" key="1">
    <citation type="submission" date="2023-03" db="EMBL/GenBank/DDBJ databases">
        <title>Massive genome expansion in bonnet fungi (Mycena s.s.) driven by repeated elements and novel gene families across ecological guilds.</title>
        <authorList>
            <consortium name="Lawrence Berkeley National Laboratory"/>
            <person name="Harder C.B."/>
            <person name="Miyauchi S."/>
            <person name="Viragh M."/>
            <person name="Kuo A."/>
            <person name="Thoen E."/>
            <person name="Andreopoulos B."/>
            <person name="Lu D."/>
            <person name="Skrede I."/>
            <person name="Drula E."/>
            <person name="Henrissat B."/>
            <person name="Morin E."/>
            <person name="Kohler A."/>
            <person name="Barry K."/>
            <person name="LaButti K."/>
            <person name="Morin E."/>
            <person name="Salamov A."/>
            <person name="Lipzen A."/>
            <person name="Mereny Z."/>
            <person name="Hegedus B."/>
            <person name="Baldrian P."/>
            <person name="Stursova M."/>
            <person name="Weitz H."/>
            <person name="Taylor A."/>
            <person name="Grigoriev I.V."/>
            <person name="Nagy L.G."/>
            <person name="Martin F."/>
            <person name="Kauserud H."/>
        </authorList>
    </citation>
    <scope>NUCLEOTIDE SEQUENCE</scope>
    <source>
        <strain evidence="2">CBHHK067</strain>
    </source>
</reference>
<feature type="domain" description="6-phosphogluconate dehydrogenase NADP-binding" evidence="1">
    <location>
        <begin position="9"/>
        <end position="170"/>
    </location>
</feature>
<dbReference type="SUPFAM" id="SSF51735">
    <property type="entry name" value="NAD(P)-binding Rossmann-fold domains"/>
    <property type="match status" value="1"/>
</dbReference>
<accession>A0AAD7GNH2</accession>